<dbReference type="EMBL" id="CP001219">
    <property type="protein sequence ID" value="ACK79925.1"/>
    <property type="molecule type" value="Genomic_DNA"/>
</dbReference>
<reference evidence="1 2" key="1">
    <citation type="journal article" date="2008" name="BMC Genomics">
        <title>Acidithiobacillus ferrooxidans metabolism: from genome sequence to industrial applications.</title>
        <authorList>
            <person name="Valdes J."/>
            <person name="Pedroso I."/>
            <person name="Quatrini R."/>
            <person name="Dodson R.J."/>
            <person name="Tettelin H."/>
            <person name="Blake R.II."/>
            <person name="Eisen J.A."/>
            <person name="Holmes D.S."/>
        </authorList>
    </citation>
    <scope>NUCLEOTIDE SEQUENCE [LARGE SCALE GENOMIC DNA]</scope>
    <source>
        <strain evidence="2">ATCC 23270 / DSM 14882 / CIP 104768 / NCIMB 8455</strain>
    </source>
</reference>
<dbReference type="STRING" id="243159.AFE_1416"/>
<protein>
    <submittedName>
        <fullName evidence="1">Uncharacterized protein</fullName>
    </submittedName>
</protein>
<dbReference type="AlphaFoldDB" id="B7J9L4"/>
<sequence>MKVRSPQARTHQAVYAKSTTYRQAARTISNSCGFQKDHLALYGVKNALLAPGYRSPDSQNIMGKAD</sequence>
<proteinExistence type="predicted"/>
<keyword evidence="2" id="KW-1185">Reference proteome</keyword>
<dbReference type="KEGG" id="afr:AFE_1416"/>
<accession>B7J9L4</accession>
<dbReference type="PaxDb" id="243159-AFE_1416"/>
<dbReference type="HOGENOM" id="CLU_2821254_0_0_6"/>
<organism evidence="1 2">
    <name type="scientific">Acidithiobacillus ferrooxidans (strain ATCC 23270 / DSM 14882 / CIP 104768 / NCIMB 8455)</name>
    <name type="common">Ferrobacillus ferrooxidans (strain ATCC 23270)</name>
    <dbReference type="NCBI Taxonomy" id="243159"/>
    <lineage>
        <taxon>Bacteria</taxon>
        <taxon>Pseudomonadati</taxon>
        <taxon>Pseudomonadota</taxon>
        <taxon>Acidithiobacillia</taxon>
        <taxon>Acidithiobacillales</taxon>
        <taxon>Acidithiobacillaceae</taxon>
        <taxon>Acidithiobacillus</taxon>
    </lineage>
</organism>
<evidence type="ECO:0000313" key="1">
    <source>
        <dbReference type="EMBL" id="ACK79925.1"/>
    </source>
</evidence>
<evidence type="ECO:0000313" key="2">
    <source>
        <dbReference type="Proteomes" id="UP000001362"/>
    </source>
</evidence>
<dbReference type="Proteomes" id="UP000001362">
    <property type="component" value="Chromosome"/>
</dbReference>
<name>B7J9L4_ACIF2</name>
<gene>
    <name evidence="1" type="ordered locus">AFE_1416</name>
</gene>